<evidence type="ECO:0000256" key="1">
    <source>
        <dbReference type="PROSITE-ProRule" id="PRU00266"/>
    </source>
</evidence>
<dbReference type="CDD" id="cd19867">
    <property type="entry name" value="DSRM_DGCR8_rpt1"/>
    <property type="match status" value="1"/>
</dbReference>
<dbReference type="EMBL" id="FZQP02004956">
    <property type="protein sequence ID" value="VVD00750.1"/>
    <property type="molecule type" value="Genomic_DNA"/>
</dbReference>
<dbReference type="GO" id="GO:0070877">
    <property type="term" value="C:microprocessor complex"/>
    <property type="evidence" value="ECO:0007669"/>
    <property type="project" value="InterPro"/>
</dbReference>
<sequence>MNMNGRCYLSVFHEYVYRALQKQPVYEFTQLENASNPYQATVYIGDMQYGVGYGSSKRQAKANAARSSIQILIPEMSEEGAAPSNDEPDFTFFNYVGVEDPRVSEFCAATCEPSPHAILRTCLLRNFGANDRHIASLHPHIRSWGSLLRMYGSRSIKSCKEKKLEEQQITLLQDKARRNEPNHAVLQKLRDEMTKLRQRDESVVPIGTLMLTEQLPTHSGSNLNNVHL</sequence>
<name>A0A5E4QS18_9NEOP</name>
<keyword evidence="4" id="KW-1185">Reference proteome</keyword>
<accession>A0A5E4QS18</accession>
<evidence type="ECO:0000313" key="3">
    <source>
        <dbReference type="EMBL" id="VVD00750.1"/>
    </source>
</evidence>
<dbReference type="SMART" id="SM00358">
    <property type="entry name" value="DSRM"/>
    <property type="match status" value="1"/>
</dbReference>
<keyword evidence="1" id="KW-0694">RNA-binding</keyword>
<dbReference type="PANTHER" id="PTHR13482:SF3">
    <property type="entry name" value="MICROPROCESSOR COMPLEX SUBUNIT DGCR8"/>
    <property type="match status" value="1"/>
</dbReference>
<reference evidence="3 4" key="1">
    <citation type="submission" date="2017-07" db="EMBL/GenBank/DDBJ databases">
        <authorList>
            <person name="Talla V."/>
            <person name="Backstrom N."/>
        </authorList>
    </citation>
    <scope>NUCLEOTIDE SEQUENCE [LARGE SCALE GENOMIC DNA]</scope>
</reference>
<dbReference type="GO" id="GO:0070878">
    <property type="term" value="F:primary miRNA binding"/>
    <property type="evidence" value="ECO:0007669"/>
    <property type="project" value="TreeGrafter"/>
</dbReference>
<dbReference type="GO" id="GO:0020037">
    <property type="term" value="F:heme binding"/>
    <property type="evidence" value="ECO:0007669"/>
    <property type="project" value="InterPro"/>
</dbReference>
<dbReference type="GO" id="GO:0042802">
    <property type="term" value="F:identical protein binding"/>
    <property type="evidence" value="ECO:0007669"/>
    <property type="project" value="InterPro"/>
</dbReference>
<proteinExistence type="predicted"/>
<dbReference type="SUPFAM" id="SSF54768">
    <property type="entry name" value="dsRNA-binding domain-like"/>
    <property type="match status" value="1"/>
</dbReference>
<evidence type="ECO:0000313" key="4">
    <source>
        <dbReference type="Proteomes" id="UP000324832"/>
    </source>
</evidence>
<gene>
    <name evidence="3" type="ORF">LSINAPIS_LOCUS11323</name>
</gene>
<dbReference type="Proteomes" id="UP000324832">
    <property type="component" value="Unassembled WGS sequence"/>
</dbReference>
<feature type="domain" description="DRBM" evidence="2">
    <location>
        <begin position="7"/>
        <end position="74"/>
    </location>
</feature>
<dbReference type="GO" id="GO:0031053">
    <property type="term" value="P:primary miRNA processing"/>
    <property type="evidence" value="ECO:0007669"/>
    <property type="project" value="InterPro"/>
</dbReference>
<organism evidence="3 4">
    <name type="scientific">Leptidea sinapis</name>
    <dbReference type="NCBI Taxonomy" id="189913"/>
    <lineage>
        <taxon>Eukaryota</taxon>
        <taxon>Metazoa</taxon>
        <taxon>Ecdysozoa</taxon>
        <taxon>Arthropoda</taxon>
        <taxon>Hexapoda</taxon>
        <taxon>Insecta</taxon>
        <taxon>Pterygota</taxon>
        <taxon>Neoptera</taxon>
        <taxon>Endopterygota</taxon>
        <taxon>Lepidoptera</taxon>
        <taxon>Glossata</taxon>
        <taxon>Ditrysia</taxon>
        <taxon>Papilionoidea</taxon>
        <taxon>Pieridae</taxon>
        <taxon>Dismorphiinae</taxon>
        <taxon>Leptidea</taxon>
    </lineage>
</organism>
<dbReference type="Pfam" id="PF00035">
    <property type="entry name" value="dsrm"/>
    <property type="match status" value="1"/>
</dbReference>
<dbReference type="AlphaFoldDB" id="A0A5E4QS18"/>
<protein>
    <recommendedName>
        <fullName evidence="2">DRBM domain-containing protein</fullName>
    </recommendedName>
</protein>
<dbReference type="PROSITE" id="PS50137">
    <property type="entry name" value="DS_RBD"/>
    <property type="match status" value="1"/>
</dbReference>
<dbReference type="PANTHER" id="PTHR13482">
    <property type="entry name" value="MICRORNA PROCESSOR COMPLEX SUBUNIT DGCR8"/>
    <property type="match status" value="1"/>
</dbReference>
<dbReference type="InterPro" id="IPR014720">
    <property type="entry name" value="dsRBD_dom"/>
</dbReference>
<dbReference type="InterPro" id="IPR040375">
    <property type="entry name" value="DGCR8"/>
</dbReference>
<evidence type="ECO:0000259" key="2">
    <source>
        <dbReference type="PROSITE" id="PS50137"/>
    </source>
</evidence>
<dbReference type="GO" id="GO:0003725">
    <property type="term" value="F:double-stranded RNA binding"/>
    <property type="evidence" value="ECO:0007669"/>
    <property type="project" value="TreeGrafter"/>
</dbReference>
<dbReference type="Gene3D" id="3.30.160.20">
    <property type="match status" value="2"/>
</dbReference>